<evidence type="ECO:0000256" key="1">
    <source>
        <dbReference type="ARBA" id="ARBA00001947"/>
    </source>
</evidence>
<dbReference type="InterPro" id="IPR036398">
    <property type="entry name" value="CA_dom_sf"/>
</dbReference>
<dbReference type="SMART" id="SM01057">
    <property type="entry name" value="Carb_anhydrase"/>
    <property type="match status" value="1"/>
</dbReference>
<evidence type="ECO:0000256" key="5">
    <source>
        <dbReference type="ARBA" id="ARBA00023239"/>
    </source>
</evidence>
<feature type="domain" description="Alpha-carbonic anhydrase" evidence="7">
    <location>
        <begin position="38"/>
        <end position="270"/>
    </location>
</feature>
<dbReference type="PROSITE" id="PS00162">
    <property type="entry name" value="ALPHA_CA_1"/>
    <property type="match status" value="1"/>
</dbReference>
<comment type="similarity">
    <text evidence="6">Belongs to the alpha-carbonic anhydrase family.</text>
</comment>
<evidence type="ECO:0000256" key="2">
    <source>
        <dbReference type="ARBA" id="ARBA00012925"/>
    </source>
</evidence>
<comment type="caution">
    <text evidence="8">The sequence shown here is derived from an EMBL/GenBank/DDBJ whole genome shotgun (WGS) entry which is preliminary data.</text>
</comment>
<evidence type="ECO:0000313" key="8">
    <source>
        <dbReference type="EMBL" id="GAA0160343.1"/>
    </source>
</evidence>
<keyword evidence="3 6" id="KW-0479">Metal-binding</keyword>
<keyword evidence="9" id="KW-1185">Reference proteome</keyword>
<comment type="cofactor">
    <cofactor evidence="1 6">
        <name>Zn(2+)</name>
        <dbReference type="ChEBI" id="CHEBI:29105"/>
    </cofactor>
</comment>
<dbReference type="GO" id="GO:0008270">
    <property type="term" value="F:zinc ion binding"/>
    <property type="evidence" value="ECO:0007669"/>
    <property type="project" value="UniProtKB-UniRule"/>
</dbReference>
<keyword evidence="6" id="KW-0732">Signal</keyword>
<dbReference type="PANTHER" id="PTHR18952:SF271">
    <property type="entry name" value="ALPHA CARBONIC ANHYDRASE 4-RELATED"/>
    <property type="match status" value="1"/>
</dbReference>
<evidence type="ECO:0000256" key="3">
    <source>
        <dbReference type="ARBA" id="ARBA00022723"/>
    </source>
</evidence>
<name>A0AAV3Q9U2_LITER</name>
<protein>
    <recommendedName>
        <fullName evidence="2 6">Carbonic anhydrase</fullName>
        <ecNumber evidence="2 6">4.2.1.1</ecNumber>
    </recommendedName>
</protein>
<dbReference type="EC" id="4.2.1.1" evidence="2 6"/>
<dbReference type="InterPro" id="IPR018338">
    <property type="entry name" value="Carbonic_anhydrase_a-class_CS"/>
</dbReference>
<dbReference type="SUPFAM" id="SSF51069">
    <property type="entry name" value="Carbonic anhydrase"/>
    <property type="match status" value="1"/>
</dbReference>
<dbReference type="Gene3D" id="3.10.200.10">
    <property type="entry name" value="Alpha carbonic anhydrase"/>
    <property type="match status" value="1"/>
</dbReference>
<dbReference type="PROSITE" id="PS51144">
    <property type="entry name" value="ALPHA_CA_2"/>
    <property type="match status" value="1"/>
</dbReference>
<dbReference type="InterPro" id="IPR023561">
    <property type="entry name" value="Carbonic_anhydrase_a-class"/>
</dbReference>
<evidence type="ECO:0000313" key="9">
    <source>
        <dbReference type="Proteomes" id="UP001454036"/>
    </source>
</evidence>
<dbReference type="Pfam" id="PF00194">
    <property type="entry name" value="Carb_anhydrase"/>
    <property type="match status" value="1"/>
</dbReference>
<reference evidence="8 9" key="1">
    <citation type="submission" date="2024-01" db="EMBL/GenBank/DDBJ databases">
        <title>The complete chloroplast genome sequence of Lithospermum erythrorhizon: insights into the phylogenetic relationship among Boraginaceae species and the maternal lineages of purple gromwells.</title>
        <authorList>
            <person name="Okada T."/>
            <person name="Watanabe K."/>
        </authorList>
    </citation>
    <scope>NUCLEOTIDE SEQUENCE [LARGE SCALE GENOMIC DNA]</scope>
</reference>
<sequence>MAIVASPFRYILIAILLASSALFTICQASSKDEVEHQMPFNYEVTDNVKGPNKWGTLKPEWRSCGDGKLQSPIDMINERVKVLPSLKSLKIVYKTAPAKIANRGHDISVGWEGNAGGAIINGTYYKLANIHWHSPSEHTVNGTRYALEGHLVHKSADGSIAVIGILYKIGLPDPFLTQVLGKTKNITEEGTSVGDVSPREIKFSRNKYYRYLGSLTTPPCTEGVIWTLVKKVRTVSLEQLNALKEAVHDGYEKNARPVQDIYTRTINTSS</sequence>
<accession>A0AAV3Q9U2</accession>
<evidence type="ECO:0000256" key="4">
    <source>
        <dbReference type="ARBA" id="ARBA00022833"/>
    </source>
</evidence>
<dbReference type="AlphaFoldDB" id="A0AAV3Q9U2"/>
<dbReference type="GO" id="GO:0006730">
    <property type="term" value="P:one-carbon metabolic process"/>
    <property type="evidence" value="ECO:0007669"/>
    <property type="project" value="TreeGrafter"/>
</dbReference>
<feature type="chain" id="PRO_5043087210" description="Carbonic anhydrase" evidence="6">
    <location>
        <begin position="29"/>
        <end position="270"/>
    </location>
</feature>
<gene>
    <name evidence="8" type="ORF">LIER_16922</name>
</gene>
<feature type="signal peptide" evidence="6">
    <location>
        <begin position="1"/>
        <end position="28"/>
    </location>
</feature>
<proteinExistence type="inferred from homology"/>
<keyword evidence="5 6" id="KW-0456">Lyase</keyword>
<dbReference type="Proteomes" id="UP001454036">
    <property type="component" value="Unassembled WGS sequence"/>
</dbReference>
<dbReference type="PANTHER" id="PTHR18952">
    <property type="entry name" value="CARBONIC ANHYDRASE"/>
    <property type="match status" value="1"/>
</dbReference>
<dbReference type="InterPro" id="IPR041891">
    <property type="entry name" value="Alpha_CA_prokaryot-like"/>
</dbReference>
<dbReference type="EMBL" id="BAABME010003853">
    <property type="protein sequence ID" value="GAA0160343.1"/>
    <property type="molecule type" value="Genomic_DNA"/>
</dbReference>
<evidence type="ECO:0000259" key="7">
    <source>
        <dbReference type="PROSITE" id="PS51144"/>
    </source>
</evidence>
<comment type="catalytic activity">
    <reaction evidence="6">
        <text>hydrogencarbonate + H(+) = CO2 + H2O</text>
        <dbReference type="Rhea" id="RHEA:10748"/>
        <dbReference type="ChEBI" id="CHEBI:15377"/>
        <dbReference type="ChEBI" id="CHEBI:15378"/>
        <dbReference type="ChEBI" id="CHEBI:16526"/>
        <dbReference type="ChEBI" id="CHEBI:17544"/>
        <dbReference type="EC" id="4.2.1.1"/>
    </reaction>
</comment>
<organism evidence="8 9">
    <name type="scientific">Lithospermum erythrorhizon</name>
    <name type="common">Purple gromwell</name>
    <name type="synonym">Lithospermum officinale var. erythrorhizon</name>
    <dbReference type="NCBI Taxonomy" id="34254"/>
    <lineage>
        <taxon>Eukaryota</taxon>
        <taxon>Viridiplantae</taxon>
        <taxon>Streptophyta</taxon>
        <taxon>Embryophyta</taxon>
        <taxon>Tracheophyta</taxon>
        <taxon>Spermatophyta</taxon>
        <taxon>Magnoliopsida</taxon>
        <taxon>eudicotyledons</taxon>
        <taxon>Gunneridae</taxon>
        <taxon>Pentapetalae</taxon>
        <taxon>asterids</taxon>
        <taxon>lamiids</taxon>
        <taxon>Boraginales</taxon>
        <taxon>Boraginaceae</taxon>
        <taxon>Boraginoideae</taxon>
        <taxon>Lithospermeae</taxon>
        <taxon>Lithospermum</taxon>
    </lineage>
</organism>
<dbReference type="CDD" id="cd03124">
    <property type="entry name" value="alpha_CA_prokaryotic_like"/>
    <property type="match status" value="1"/>
</dbReference>
<keyword evidence="4 6" id="KW-0862">Zinc</keyword>
<comment type="function">
    <text evidence="6">Reversible hydration of carbon dioxide.</text>
</comment>
<dbReference type="InterPro" id="IPR001148">
    <property type="entry name" value="CA_dom"/>
</dbReference>
<evidence type="ECO:0000256" key="6">
    <source>
        <dbReference type="RuleBase" id="RU367011"/>
    </source>
</evidence>
<dbReference type="GO" id="GO:0004089">
    <property type="term" value="F:carbonate dehydratase activity"/>
    <property type="evidence" value="ECO:0007669"/>
    <property type="project" value="UniProtKB-UniRule"/>
</dbReference>